<dbReference type="Pfam" id="PF14492">
    <property type="entry name" value="EFG_III"/>
    <property type="match status" value="1"/>
</dbReference>
<dbReference type="Gene3D" id="2.40.30.10">
    <property type="entry name" value="Translation factors"/>
    <property type="match status" value="1"/>
</dbReference>
<dbReference type="SMART" id="SM00838">
    <property type="entry name" value="EFG_C"/>
    <property type="match status" value="1"/>
</dbReference>
<dbReference type="GO" id="GO:0043022">
    <property type="term" value="F:ribosome binding"/>
    <property type="evidence" value="ECO:0007669"/>
    <property type="project" value="TreeGrafter"/>
</dbReference>
<feature type="region of interest" description="Disordered" evidence="10">
    <location>
        <begin position="455"/>
        <end position="537"/>
    </location>
</feature>
<feature type="compositionally biased region" description="Low complexity" evidence="10">
    <location>
        <begin position="477"/>
        <end position="487"/>
    </location>
</feature>
<dbReference type="GO" id="GO:0005829">
    <property type="term" value="C:cytosol"/>
    <property type="evidence" value="ECO:0007669"/>
    <property type="project" value="TreeGrafter"/>
</dbReference>
<dbReference type="HOGENOM" id="CLU_002794_3_1_1"/>
<evidence type="ECO:0000256" key="2">
    <source>
        <dbReference type="ARBA" id="ARBA00022490"/>
    </source>
</evidence>
<dbReference type="RefSeq" id="XP_016291143.1">
    <property type="nucleotide sequence ID" value="XM_016437592.1"/>
</dbReference>
<evidence type="ECO:0000256" key="4">
    <source>
        <dbReference type="ARBA" id="ARBA00022741"/>
    </source>
</evidence>
<dbReference type="CDD" id="cd04096">
    <property type="entry name" value="eEF2_snRNP_like_C"/>
    <property type="match status" value="1"/>
</dbReference>
<dbReference type="Gene3D" id="3.40.50.300">
    <property type="entry name" value="P-loop containing nucleotide triphosphate hydrolases"/>
    <property type="match status" value="1"/>
</dbReference>
<feature type="compositionally biased region" description="Acidic residues" evidence="10">
    <location>
        <begin position="226"/>
        <end position="243"/>
    </location>
</feature>
<evidence type="ECO:0000313" key="13">
    <source>
        <dbReference type="Proteomes" id="UP000019377"/>
    </source>
</evidence>
<protein>
    <recommendedName>
        <fullName evidence="8">Ribosome assembly protein 1</fullName>
    </recommendedName>
    <alternativeName>
        <fullName evidence="9">Elongation factor-like 1</fullName>
    </alternativeName>
</protein>
<dbReference type="InterPro" id="IPR035647">
    <property type="entry name" value="EFG_III/V"/>
</dbReference>
<dbReference type="PROSITE" id="PS51722">
    <property type="entry name" value="G_TR_2"/>
    <property type="match status" value="1"/>
</dbReference>
<evidence type="ECO:0000256" key="9">
    <source>
        <dbReference type="ARBA" id="ARBA00081809"/>
    </source>
</evidence>
<dbReference type="InterPro" id="IPR027417">
    <property type="entry name" value="P-loop_NTPase"/>
</dbReference>
<dbReference type="InterPro" id="IPR014721">
    <property type="entry name" value="Ribsml_uS5_D2-typ_fold_subgr"/>
</dbReference>
<dbReference type="CDD" id="cd01885">
    <property type="entry name" value="EF2"/>
    <property type="match status" value="1"/>
</dbReference>
<dbReference type="CDD" id="cd01681">
    <property type="entry name" value="aeEF2_snRNP_like_IV"/>
    <property type="match status" value="1"/>
</dbReference>
<dbReference type="InterPro" id="IPR005225">
    <property type="entry name" value="Small_GTP-bd"/>
</dbReference>
<evidence type="ECO:0000259" key="11">
    <source>
        <dbReference type="PROSITE" id="PS51722"/>
    </source>
</evidence>
<reference evidence="13" key="1">
    <citation type="journal article" date="2013" name="Genome Announc.">
        <title>Draft genome sequence of Pseudozyma brasiliensis sp. nov. strain GHG001, a high producer of endo-1,4-xylanase isolated from an insect pest of sugarcane.</title>
        <authorList>
            <person name="Oliveira J.V.D.C."/>
            <person name="dos Santos R.A.C."/>
            <person name="Borges T.A."/>
            <person name="Riano-Pachon D.M."/>
            <person name="Goldman G.H."/>
        </authorList>
    </citation>
    <scope>NUCLEOTIDE SEQUENCE [LARGE SCALE GENOMIC DNA]</scope>
    <source>
        <strain evidence="13">GHG001</strain>
    </source>
</reference>
<dbReference type="Pfam" id="PF00009">
    <property type="entry name" value="GTP_EFTU"/>
    <property type="match status" value="1"/>
</dbReference>
<dbReference type="eggNOG" id="KOG0467">
    <property type="taxonomic scope" value="Eukaryota"/>
</dbReference>
<dbReference type="FunFam" id="3.30.70.870:FF:000002">
    <property type="entry name" value="Translation elongation factor 2"/>
    <property type="match status" value="1"/>
</dbReference>
<dbReference type="AlphaFoldDB" id="V5EVD6"/>
<dbReference type="SUPFAM" id="SSF54980">
    <property type="entry name" value="EF-G C-terminal domain-like"/>
    <property type="match status" value="2"/>
</dbReference>
<evidence type="ECO:0000256" key="3">
    <source>
        <dbReference type="ARBA" id="ARBA00022517"/>
    </source>
</evidence>
<dbReference type="CDD" id="cd16261">
    <property type="entry name" value="EF2_snRNP_III"/>
    <property type="match status" value="1"/>
</dbReference>
<dbReference type="FunFam" id="3.90.1430.10:FF:000002">
    <property type="entry name" value="Elongation factor like GTPase 1"/>
    <property type="match status" value="1"/>
</dbReference>
<evidence type="ECO:0000256" key="1">
    <source>
        <dbReference type="ARBA" id="ARBA00004496"/>
    </source>
</evidence>
<feature type="compositionally biased region" description="Basic and acidic residues" evidence="10">
    <location>
        <begin position="509"/>
        <end position="531"/>
    </location>
</feature>
<organism evidence="12 13">
    <name type="scientific">Kalmanozyma brasiliensis (strain GHG001)</name>
    <name type="common">Yeast</name>
    <name type="synonym">Pseudozyma brasiliensis</name>
    <dbReference type="NCBI Taxonomy" id="1365824"/>
    <lineage>
        <taxon>Eukaryota</taxon>
        <taxon>Fungi</taxon>
        <taxon>Dikarya</taxon>
        <taxon>Basidiomycota</taxon>
        <taxon>Ustilaginomycotina</taxon>
        <taxon>Ustilaginomycetes</taxon>
        <taxon>Ustilaginales</taxon>
        <taxon>Ustilaginaceae</taxon>
        <taxon>Kalmanozyma</taxon>
    </lineage>
</organism>
<dbReference type="NCBIfam" id="TIGR00231">
    <property type="entry name" value="small_GTP"/>
    <property type="match status" value="1"/>
</dbReference>
<comment type="catalytic activity">
    <reaction evidence="7">
        <text>GTP + H2O = GDP + phosphate + H(+)</text>
        <dbReference type="Rhea" id="RHEA:19669"/>
        <dbReference type="ChEBI" id="CHEBI:15377"/>
        <dbReference type="ChEBI" id="CHEBI:15378"/>
        <dbReference type="ChEBI" id="CHEBI:37565"/>
        <dbReference type="ChEBI" id="CHEBI:43474"/>
        <dbReference type="ChEBI" id="CHEBI:58189"/>
    </reaction>
</comment>
<feature type="region of interest" description="Disordered" evidence="10">
    <location>
        <begin position="879"/>
        <end position="914"/>
    </location>
</feature>
<keyword evidence="3" id="KW-0690">Ribosome biogenesis</keyword>
<proteinExistence type="predicted"/>
<keyword evidence="2" id="KW-0963">Cytoplasm</keyword>
<accession>V5EVD6</accession>
<dbReference type="PANTHER" id="PTHR42908">
    <property type="entry name" value="TRANSLATION ELONGATION FACTOR-RELATED"/>
    <property type="match status" value="1"/>
</dbReference>
<keyword evidence="13" id="KW-1185">Reference proteome</keyword>
<keyword evidence="5" id="KW-0378">Hydrolase</keyword>
<feature type="domain" description="Tr-type G" evidence="11">
    <location>
        <begin position="11"/>
        <end position="296"/>
    </location>
</feature>
<dbReference type="PANTHER" id="PTHR42908:SF3">
    <property type="entry name" value="ELONGATION FACTOR-LIKE GTPASE 1"/>
    <property type="match status" value="1"/>
</dbReference>
<evidence type="ECO:0000313" key="12">
    <source>
        <dbReference type="EMBL" id="EST06154.1"/>
    </source>
</evidence>
<dbReference type="Gene3D" id="3.30.70.240">
    <property type="match status" value="1"/>
</dbReference>
<name>V5EVD6_KALBG</name>
<dbReference type="InterPro" id="IPR056752">
    <property type="entry name" value="EFL1"/>
</dbReference>
<evidence type="ECO:0000256" key="6">
    <source>
        <dbReference type="ARBA" id="ARBA00023134"/>
    </source>
</evidence>
<dbReference type="SUPFAM" id="SSF54211">
    <property type="entry name" value="Ribosomal protein S5 domain 2-like"/>
    <property type="match status" value="1"/>
</dbReference>
<comment type="subcellular location">
    <subcellularLocation>
        <location evidence="1">Cytoplasm</location>
    </subcellularLocation>
</comment>
<dbReference type="STRING" id="1365824.V5EVD6"/>
<dbReference type="GO" id="GO:0003924">
    <property type="term" value="F:GTPase activity"/>
    <property type="evidence" value="ECO:0007669"/>
    <property type="project" value="InterPro"/>
</dbReference>
<feature type="compositionally biased region" description="Basic and acidic residues" evidence="10">
    <location>
        <begin position="463"/>
        <end position="476"/>
    </location>
</feature>
<dbReference type="FunFam" id="3.40.50.300:FF:000746">
    <property type="entry name" value="Ribosome assembly protein 1"/>
    <property type="match status" value="1"/>
</dbReference>
<dbReference type="SUPFAM" id="SSF52540">
    <property type="entry name" value="P-loop containing nucleoside triphosphate hydrolases"/>
    <property type="match status" value="1"/>
</dbReference>
<dbReference type="Pfam" id="PF25118">
    <property type="entry name" value="EFL1"/>
    <property type="match status" value="1"/>
</dbReference>
<dbReference type="GO" id="GO:1990904">
    <property type="term" value="C:ribonucleoprotein complex"/>
    <property type="evidence" value="ECO:0007669"/>
    <property type="project" value="TreeGrafter"/>
</dbReference>
<dbReference type="InterPro" id="IPR000640">
    <property type="entry name" value="EFG_V-like"/>
</dbReference>
<dbReference type="FunFam" id="3.30.70.240:FF:000006">
    <property type="entry name" value="Elongation factor like GTPase 1"/>
    <property type="match status" value="1"/>
</dbReference>
<dbReference type="EMBL" id="KI545873">
    <property type="protein sequence ID" value="EST06154.1"/>
    <property type="molecule type" value="Genomic_DNA"/>
</dbReference>
<dbReference type="InterPro" id="IPR009000">
    <property type="entry name" value="Transl_B-barrel_sf"/>
</dbReference>
<evidence type="ECO:0000256" key="8">
    <source>
        <dbReference type="ARBA" id="ARBA00068031"/>
    </source>
</evidence>
<evidence type="ECO:0000256" key="5">
    <source>
        <dbReference type="ARBA" id="ARBA00022801"/>
    </source>
</evidence>
<dbReference type="OMA" id="FARCDIQ"/>
<dbReference type="InterPro" id="IPR041095">
    <property type="entry name" value="EFG_II"/>
</dbReference>
<dbReference type="OrthoDB" id="364892at2759"/>
<dbReference type="InterPro" id="IPR020568">
    <property type="entry name" value="Ribosomal_Su5_D2-typ_SF"/>
</dbReference>
<dbReference type="SUPFAM" id="SSF50447">
    <property type="entry name" value="Translation proteins"/>
    <property type="match status" value="1"/>
</dbReference>
<keyword evidence="6" id="KW-0342">GTP-binding</keyword>
<dbReference type="GO" id="GO:0003746">
    <property type="term" value="F:translation elongation factor activity"/>
    <property type="evidence" value="ECO:0007669"/>
    <property type="project" value="UniProtKB-KW"/>
</dbReference>
<dbReference type="InterPro" id="IPR000795">
    <property type="entry name" value="T_Tr_GTP-bd_dom"/>
</dbReference>
<dbReference type="CDD" id="cd16268">
    <property type="entry name" value="EF2_II"/>
    <property type="match status" value="1"/>
</dbReference>
<keyword evidence="4" id="KW-0547">Nucleotide-binding</keyword>
<evidence type="ECO:0000256" key="10">
    <source>
        <dbReference type="SAM" id="MobiDB-lite"/>
    </source>
</evidence>
<dbReference type="Gene3D" id="3.30.70.870">
    <property type="entry name" value="Elongation Factor G (Translational Gtpase), domain 3"/>
    <property type="match status" value="1"/>
</dbReference>
<dbReference type="GeneID" id="27420270"/>
<dbReference type="Gene3D" id="3.30.230.10">
    <property type="match status" value="1"/>
</dbReference>
<dbReference type="Proteomes" id="UP000019377">
    <property type="component" value="Unassembled WGS sequence"/>
</dbReference>
<keyword evidence="12" id="KW-0251">Elongation factor</keyword>
<feature type="region of interest" description="Disordered" evidence="10">
    <location>
        <begin position="211"/>
        <end position="243"/>
    </location>
</feature>
<evidence type="ECO:0000256" key="7">
    <source>
        <dbReference type="ARBA" id="ARBA00048548"/>
    </source>
</evidence>
<dbReference type="Pfam" id="PF00679">
    <property type="entry name" value="EFG_C"/>
    <property type="match status" value="1"/>
</dbReference>
<sequence>MASDSKRFSSHNVRCCTLIGHVDHGKSSFADSLLAANNIISARMAGQIRYLDSREDEQERGITMEASAVSLSVKMRVHDPTKGWDPDNLPPVQDFMINLVDTPGHVDFSSEVSTASRLCDGALLIVDVVEGVCAQTVTVLRQAWQDGLEPILVLNKVDRLIVELKLSPNEAYHHLIQVIEQVNAVVGSFFASARMDDDERWHEEREKRIAARKQAKNDSIAASTAAEDDAEDADREERDDEDIYFDPSKGNVIFASAMDNWAFRLERFAMLYAKKMGIQESKLRKVLWGDFYFDPKTKRVLSQKQKEKEKRPLKPMFVQFVLENIWSVYDAVVENRDQNKIEKIVSSLNLKVHPRDLKSKDASQLIKAIVSQWLPLASCAFAAIIYVIPPTSKAQAKRIPMMLNPDMSYFDRGNYKAKTTLEENLMSAEIGPKSIRVAYVSKMFAVKKEDLPEAKKAPMTAEQMRERAKESRERQNAVRAALAATGATMEGGSGDAAAEANGTSLEEAEAQKAVRAQRDADAQAEKDAQKADEDEDGSDEVVLGFARLYSGTLRVGQWMYALLPKYNTSLPPSHPSNAKHIKAVQLESLYMIMGRDLLAVQEVPSGNVFAIRGLEGRVLRNATLCSPSLTQSYPIERHTDPSTIDTSVATSTFVNLAGINMLSAPIVRVALEPVNPQDMPKLVEGLKLLNQADPCVESLVQDTGEHVILTAGELHLERCLKDLRERFARCEIQVSPPLVPFRETCVRAPEMAPPKIEGAARGTVDGSVANGGVTYRVRAVPLPKAVVEFLLANAQTLRWLQNRSAGSAEDDAGEGGVDSVGSQASKTVRADKFWSTLDGVLEKCGQDRTGEDWREVVEKIVSFGPRRVGANVLVDRTGGGRMGLRNRTDPSRAVTRQSSGIATPAAAESRENGDSLTDALHKISLGEQEESASKGVNLSALNESLDNGFQMATSSGPLCGEPMQGLAFFLETIALTPTSNSSLSSVTGPLMSTFRESCKQALLDWSPRLMLAMYSCDIQASTEVLGKVHAVLAKRRGKIISEEMKEGTSFFTVGSLLPVVESFGFADEIRKRTSGAASPQLIFKGFELFDLDPFWVPRTEEELEDLGEKGDKENVAKRYMDGVRKRKGLWVDERIVAAAEKQRTLKSN</sequence>
<dbReference type="Gene3D" id="3.90.1430.10">
    <property type="entry name" value="Yeast translation eEF2 (G' domain)"/>
    <property type="match status" value="1"/>
</dbReference>
<keyword evidence="12" id="KW-0648">Protein biosynthesis</keyword>
<dbReference type="GO" id="GO:0005525">
    <property type="term" value="F:GTP binding"/>
    <property type="evidence" value="ECO:0007669"/>
    <property type="project" value="UniProtKB-KW"/>
</dbReference>
<dbReference type="GO" id="GO:0042256">
    <property type="term" value="P:cytosolic ribosome assembly"/>
    <property type="evidence" value="ECO:0007669"/>
    <property type="project" value="TreeGrafter"/>
</dbReference>
<dbReference type="PRINTS" id="PR00315">
    <property type="entry name" value="ELONGATNFCT"/>
</dbReference>
<gene>
    <name evidence="12" type="ORF">PSEUBRA_SCAF3g03655</name>
</gene>